<dbReference type="GO" id="GO:0003677">
    <property type="term" value="F:DNA binding"/>
    <property type="evidence" value="ECO:0007669"/>
    <property type="project" value="UniProtKB-KW"/>
</dbReference>
<keyword evidence="6" id="KW-1185">Reference proteome</keyword>
<evidence type="ECO:0000256" key="1">
    <source>
        <dbReference type="ARBA" id="ARBA00023015"/>
    </source>
</evidence>
<reference evidence="6" key="1">
    <citation type="submission" date="2017-06" db="EMBL/GenBank/DDBJ databases">
        <authorList>
            <person name="Cremers G."/>
        </authorList>
    </citation>
    <scope>NUCLEOTIDE SEQUENCE [LARGE SCALE GENOMIC DNA]</scope>
</reference>
<sequence length="116" mass="13455">MKCCPKDKDINREWITSLESESSDIPKDRVIEICNFCKVFSNPLRVNIALLLSKRDLCVCEIVSILKEKQNLVSHHLSIMKRYGVIGSYNQSKYKYYRVERAAADFLGTFKGNFNK</sequence>
<dbReference type="Proteomes" id="UP000218615">
    <property type="component" value="Unassembled WGS sequence"/>
</dbReference>
<dbReference type="PROSITE" id="PS50987">
    <property type="entry name" value="HTH_ARSR_2"/>
    <property type="match status" value="1"/>
</dbReference>
<dbReference type="AlphaFoldDB" id="A0A284VM12"/>
<dbReference type="Gene3D" id="1.10.10.10">
    <property type="entry name" value="Winged helix-like DNA-binding domain superfamily/Winged helix DNA-binding domain"/>
    <property type="match status" value="1"/>
</dbReference>
<evidence type="ECO:0000313" key="5">
    <source>
        <dbReference type="EMBL" id="SNQ60282.1"/>
    </source>
</evidence>
<organism evidence="5 6">
    <name type="scientific">Candidatus Methanoperedens nitratireducens</name>
    <dbReference type="NCBI Taxonomy" id="1392998"/>
    <lineage>
        <taxon>Archaea</taxon>
        <taxon>Methanobacteriati</taxon>
        <taxon>Methanobacteriota</taxon>
        <taxon>Stenosarchaea group</taxon>
        <taxon>Methanomicrobia</taxon>
        <taxon>Methanosarcinales</taxon>
        <taxon>ANME-2 cluster</taxon>
        <taxon>Candidatus Methanoperedentaceae</taxon>
        <taxon>Candidatus Methanoperedens</taxon>
    </lineage>
</organism>
<gene>
    <name evidence="5" type="ORF">MNV_1740027</name>
</gene>
<dbReference type="InterPro" id="IPR011991">
    <property type="entry name" value="ArsR-like_HTH"/>
</dbReference>
<dbReference type="InterPro" id="IPR036390">
    <property type="entry name" value="WH_DNA-bd_sf"/>
</dbReference>
<dbReference type="EMBL" id="FZMP01000084">
    <property type="protein sequence ID" value="SNQ60282.1"/>
    <property type="molecule type" value="Genomic_DNA"/>
</dbReference>
<dbReference type="Pfam" id="PF01022">
    <property type="entry name" value="HTH_5"/>
    <property type="match status" value="1"/>
</dbReference>
<dbReference type="CDD" id="cd00090">
    <property type="entry name" value="HTH_ARSR"/>
    <property type="match status" value="1"/>
</dbReference>
<dbReference type="SMART" id="SM00418">
    <property type="entry name" value="HTH_ARSR"/>
    <property type="match status" value="1"/>
</dbReference>
<protein>
    <submittedName>
        <fullName evidence="5">Transcriptional regulator, ArsR family</fullName>
    </submittedName>
</protein>
<dbReference type="PANTHER" id="PTHR33154">
    <property type="entry name" value="TRANSCRIPTIONAL REGULATOR, ARSR FAMILY"/>
    <property type="match status" value="1"/>
</dbReference>
<dbReference type="NCBIfam" id="NF033788">
    <property type="entry name" value="HTH_metalloreg"/>
    <property type="match status" value="1"/>
</dbReference>
<evidence type="ECO:0000256" key="2">
    <source>
        <dbReference type="ARBA" id="ARBA00023125"/>
    </source>
</evidence>
<dbReference type="OrthoDB" id="46231at2157"/>
<accession>A0A284VM12</accession>
<dbReference type="GO" id="GO:0003700">
    <property type="term" value="F:DNA-binding transcription factor activity"/>
    <property type="evidence" value="ECO:0007669"/>
    <property type="project" value="InterPro"/>
</dbReference>
<evidence type="ECO:0000256" key="3">
    <source>
        <dbReference type="ARBA" id="ARBA00023163"/>
    </source>
</evidence>
<dbReference type="SUPFAM" id="SSF46785">
    <property type="entry name" value="Winged helix' DNA-binding domain"/>
    <property type="match status" value="1"/>
</dbReference>
<dbReference type="InterPro" id="IPR051081">
    <property type="entry name" value="HTH_MetalResp_TranReg"/>
</dbReference>
<feature type="domain" description="HTH arsR-type" evidence="4">
    <location>
        <begin position="25"/>
        <end position="116"/>
    </location>
</feature>
<dbReference type="PRINTS" id="PR00778">
    <property type="entry name" value="HTHARSR"/>
</dbReference>
<dbReference type="PANTHER" id="PTHR33154:SF33">
    <property type="entry name" value="TRANSCRIPTIONAL REPRESSOR SDPR"/>
    <property type="match status" value="1"/>
</dbReference>
<keyword evidence="3" id="KW-0804">Transcription</keyword>
<evidence type="ECO:0000313" key="6">
    <source>
        <dbReference type="Proteomes" id="UP000218615"/>
    </source>
</evidence>
<evidence type="ECO:0000259" key="4">
    <source>
        <dbReference type="PROSITE" id="PS50987"/>
    </source>
</evidence>
<proteinExistence type="predicted"/>
<dbReference type="RefSeq" id="WP_096204571.1">
    <property type="nucleotide sequence ID" value="NZ_FZMP01000084.1"/>
</dbReference>
<keyword evidence="2" id="KW-0238">DNA-binding</keyword>
<dbReference type="InterPro" id="IPR001845">
    <property type="entry name" value="HTH_ArsR_DNA-bd_dom"/>
</dbReference>
<dbReference type="InterPro" id="IPR036388">
    <property type="entry name" value="WH-like_DNA-bd_sf"/>
</dbReference>
<keyword evidence="1" id="KW-0805">Transcription regulation</keyword>
<name>A0A284VM12_9EURY</name>